<evidence type="ECO:0008006" key="4">
    <source>
        <dbReference type="Google" id="ProtNLM"/>
    </source>
</evidence>
<dbReference type="Proteomes" id="UP001300502">
    <property type="component" value="Unassembled WGS sequence"/>
</dbReference>
<keyword evidence="3" id="KW-1185">Reference proteome</keyword>
<evidence type="ECO:0000313" key="2">
    <source>
        <dbReference type="EMBL" id="KAK4525008.1"/>
    </source>
</evidence>
<proteinExistence type="predicted"/>
<protein>
    <recommendedName>
        <fullName evidence="4">LITAF domain-containing protein</fullName>
    </recommendedName>
</protein>
<reference evidence="2 3" key="1">
    <citation type="submission" date="2022-07" db="EMBL/GenBank/DDBJ databases">
        <title>Genome-wide signatures of adaptation to extreme environments.</title>
        <authorList>
            <person name="Cho C.H."/>
            <person name="Yoon H.S."/>
        </authorList>
    </citation>
    <scope>NUCLEOTIDE SEQUENCE [LARGE SCALE GENOMIC DNA]</scope>
    <source>
        <strain evidence="2 3">108.79 E11</strain>
    </source>
</reference>
<gene>
    <name evidence="2" type="ORF">GAYE_SCF07G2912</name>
</gene>
<name>A0AAV9ICG5_9RHOD</name>
<feature type="compositionally biased region" description="Polar residues" evidence="1">
    <location>
        <begin position="1"/>
        <end position="13"/>
    </location>
</feature>
<accession>A0AAV9ICG5</accession>
<dbReference type="AlphaFoldDB" id="A0AAV9ICG5"/>
<evidence type="ECO:0000256" key="1">
    <source>
        <dbReference type="SAM" id="MobiDB-lite"/>
    </source>
</evidence>
<dbReference type="EMBL" id="JANCYU010000027">
    <property type="protein sequence ID" value="KAK4525008.1"/>
    <property type="molecule type" value="Genomic_DNA"/>
</dbReference>
<sequence>MASYPTADNTSFSAPLEYPSAPQSEYSSYQYPPTPNHAMNHMQYTPVNQAQTPAPPPTVYMMPPVQGNDANALKTDVEQKPKVAAISSSNLKFGKTPQSSICPNCGQQVITRVILKNCTGCKMLRIYLVILFIGHCRQLDTVSSVPRHSLLRLLRKVMDAIVVLLHSTLAPIAAITSEKEALHAEMIQAKHRTLASFFQEKYSGTQ</sequence>
<feature type="region of interest" description="Disordered" evidence="1">
    <location>
        <begin position="1"/>
        <end position="27"/>
    </location>
</feature>
<organism evidence="2 3">
    <name type="scientific">Galdieria yellowstonensis</name>
    <dbReference type="NCBI Taxonomy" id="3028027"/>
    <lineage>
        <taxon>Eukaryota</taxon>
        <taxon>Rhodophyta</taxon>
        <taxon>Bangiophyceae</taxon>
        <taxon>Galdieriales</taxon>
        <taxon>Galdieriaceae</taxon>
        <taxon>Galdieria</taxon>
    </lineage>
</organism>
<comment type="caution">
    <text evidence="2">The sequence shown here is derived from an EMBL/GenBank/DDBJ whole genome shotgun (WGS) entry which is preliminary data.</text>
</comment>
<evidence type="ECO:0000313" key="3">
    <source>
        <dbReference type="Proteomes" id="UP001300502"/>
    </source>
</evidence>